<comment type="caution">
    <text evidence="1">The sequence shown here is derived from an EMBL/GenBank/DDBJ whole genome shotgun (WGS) entry which is preliminary data.</text>
</comment>
<evidence type="ECO:0000313" key="1">
    <source>
        <dbReference type="EMBL" id="MDT8757206.1"/>
    </source>
</evidence>
<protein>
    <submittedName>
        <fullName evidence="1">Uncharacterized protein</fullName>
    </submittedName>
</protein>
<name>A0ABU3MYW1_9SPHN</name>
<reference evidence="1" key="1">
    <citation type="submission" date="2022-04" db="EMBL/GenBank/DDBJ databases">
        <title>Tomato heritable bacteria conferring resistance against bacterial wilt.</title>
        <authorList>
            <person name="Yin J."/>
        </authorList>
    </citation>
    <scope>NUCLEOTIDE SEQUENCE</scope>
    <source>
        <strain evidence="1">Cra20</strain>
    </source>
</reference>
<organism evidence="1">
    <name type="scientific">Sphingomonas psychrotolerans</name>
    <dbReference type="NCBI Taxonomy" id="1327635"/>
    <lineage>
        <taxon>Bacteria</taxon>
        <taxon>Pseudomonadati</taxon>
        <taxon>Pseudomonadota</taxon>
        <taxon>Alphaproteobacteria</taxon>
        <taxon>Sphingomonadales</taxon>
        <taxon>Sphingomonadaceae</taxon>
        <taxon>Sphingomonas</taxon>
    </lineage>
</organism>
<sequence length="75" mass="8380">MKRGTEKVFGRAARFAVVPIETVRAFNVRTDQEVAEAQKTVDEDMLNALEEMVNAARSERLLDRDSVLSLGAVAW</sequence>
<proteinExistence type="predicted"/>
<gene>
    <name evidence="1" type="ORF">MZO42_00710</name>
</gene>
<accession>A0ABU3MYW1</accession>
<dbReference type="EMBL" id="JALMLT010000001">
    <property type="protein sequence ID" value="MDT8757206.1"/>
    <property type="molecule type" value="Genomic_DNA"/>
</dbReference>